<gene>
    <name evidence="5" type="ORF">C6P64_07445</name>
</gene>
<evidence type="ECO:0000313" key="5">
    <source>
        <dbReference type="EMBL" id="PRD65741.1"/>
    </source>
</evidence>
<dbReference type="CDD" id="cd01392">
    <property type="entry name" value="HTH_LacI"/>
    <property type="match status" value="1"/>
</dbReference>
<comment type="caution">
    <text evidence="5">The sequence shown here is derived from an EMBL/GenBank/DDBJ whole genome shotgun (WGS) entry which is preliminary data.</text>
</comment>
<evidence type="ECO:0000256" key="3">
    <source>
        <dbReference type="ARBA" id="ARBA00023163"/>
    </source>
</evidence>
<protein>
    <submittedName>
        <fullName evidence="5">LacI family transcriptional regulator</fullName>
    </submittedName>
</protein>
<organism evidence="5 6">
    <name type="scientific">Malikia granosa</name>
    <dbReference type="NCBI Taxonomy" id="263067"/>
    <lineage>
        <taxon>Bacteria</taxon>
        <taxon>Pseudomonadati</taxon>
        <taxon>Pseudomonadota</taxon>
        <taxon>Betaproteobacteria</taxon>
        <taxon>Burkholderiales</taxon>
        <taxon>Comamonadaceae</taxon>
        <taxon>Malikia</taxon>
    </lineage>
</organism>
<dbReference type="InterPro" id="IPR028082">
    <property type="entry name" value="Peripla_BP_I"/>
</dbReference>
<dbReference type="AlphaFoldDB" id="A0A2S9K5N4"/>
<dbReference type="OrthoDB" id="9805774at2"/>
<dbReference type="Gene3D" id="1.10.260.40">
    <property type="entry name" value="lambda repressor-like DNA-binding domains"/>
    <property type="match status" value="1"/>
</dbReference>
<keyword evidence="2" id="KW-0238">DNA-binding</keyword>
<keyword evidence="1" id="KW-0805">Transcription regulation</keyword>
<dbReference type="GO" id="GO:0003700">
    <property type="term" value="F:DNA-binding transcription factor activity"/>
    <property type="evidence" value="ECO:0007669"/>
    <property type="project" value="TreeGrafter"/>
</dbReference>
<dbReference type="PROSITE" id="PS50932">
    <property type="entry name" value="HTH_LACI_2"/>
    <property type="match status" value="1"/>
</dbReference>
<name>A0A2S9K5N4_9BURK</name>
<dbReference type="PROSITE" id="PS00356">
    <property type="entry name" value="HTH_LACI_1"/>
    <property type="match status" value="1"/>
</dbReference>
<reference evidence="5 6" key="1">
    <citation type="submission" date="2018-03" db="EMBL/GenBank/DDBJ databases">
        <title>Comparative genomics illustrates the genes involved in a hyperalkaliphilic mechanisms of Serpentinomonas isolated from highly-alkaline calcium-rich serpentinized springs.</title>
        <authorList>
            <person name="Suzuki S."/>
            <person name="Ishii S."/>
            <person name="Walworth N."/>
            <person name="Bird L."/>
            <person name="Kuenen J.G."/>
            <person name="Nealson K.H."/>
        </authorList>
    </citation>
    <scope>NUCLEOTIDE SEQUENCE [LARGE SCALE GENOMIC DNA]</scope>
    <source>
        <strain evidence="5 6">P1</strain>
    </source>
</reference>
<dbReference type="Pfam" id="PF00356">
    <property type="entry name" value="LacI"/>
    <property type="match status" value="1"/>
</dbReference>
<sequence>MNSSVPVTMLDVARAAGVGVATVDRVINRRAAVRPQTAQRVLEAAEQLGFRRVGLIRSRVAQDTRPRRLGFLLQSRRTPFYRSFAAGLAAAARQGEPPVECLIEHLDDLTPRHVAARLGRMAQQVDAVALVAADHPTINQAIEAVVAQHQLPVFACVSDLTTQALAGYVGVDNRKMGRMAAWLLSRLCPATSKVALLLGSHRYLCQEQCEISFRSYLREATPQFHVLETLVSLEDPQLAQNAVLELLHQHPDLAGIYVAGGGIEGVVDALRDTPQPRLVTVCHDLTDITRQALLDGHVTAVLSHPLPAMAHALCDAMQLALDSRRSPQRWQTLVPFELFTAANV</sequence>
<dbReference type="Gene3D" id="3.40.50.2300">
    <property type="match status" value="2"/>
</dbReference>
<dbReference type="PANTHER" id="PTHR30146">
    <property type="entry name" value="LACI-RELATED TRANSCRIPTIONAL REPRESSOR"/>
    <property type="match status" value="1"/>
</dbReference>
<dbReference type="RefSeq" id="WP_105747932.1">
    <property type="nucleotide sequence ID" value="NZ_PVLQ01000024.1"/>
</dbReference>
<dbReference type="InterPro" id="IPR025997">
    <property type="entry name" value="SBP_2_dom"/>
</dbReference>
<dbReference type="SUPFAM" id="SSF47413">
    <property type="entry name" value="lambda repressor-like DNA-binding domains"/>
    <property type="match status" value="1"/>
</dbReference>
<keyword evidence="3" id="KW-0804">Transcription</keyword>
<dbReference type="InterPro" id="IPR000843">
    <property type="entry name" value="HTH_LacI"/>
</dbReference>
<feature type="domain" description="HTH lacI-type" evidence="4">
    <location>
        <begin position="7"/>
        <end position="61"/>
    </location>
</feature>
<dbReference type="Pfam" id="PF13407">
    <property type="entry name" value="Peripla_BP_4"/>
    <property type="match status" value="1"/>
</dbReference>
<dbReference type="SMART" id="SM00354">
    <property type="entry name" value="HTH_LACI"/>
    <property type="match status" value="1"/>
</dbReference>
<dbReference type="InterPro" id="IPR010982">
    <property type="entry name" value="Lambda_DNA-bd_dom_sf"/>
</dbReference>
<dbReference type="SUPFAM" id="SSF53822">
    <property type="entry name" value="Periplasmic binding protein-like I"/>
    <property type="match status" value="1"/>
</dbReference>
<evidence type="ECO:0000313" key="6">
    <source>
        <dbReference type="Proteomes" id="UP000238589"/>
    </source>
</evidence>
<dbReference type="Proteomes" id="UP000238589">
    <property type="component" value="Unassembled WGS sequence"/>
</dbReference>
<evidence type="ECO:0000256" key="1">
    <source>
        <dbReference type="ARBA" id="ARBA00023015"/>
    </source>
</evidence>
<proteinExistence type="predicted"/>
<dbReference type="GO" id="GO:0000976">
    <property type="term" value="F:transcription cis-regulatory region binding"/>
    <property type="evidence" value="ECO:0007669"/>
    <property type="project" value="TreeGrafter"/>
</dbReference>
<evidence type="ECO:0000259" key="4">
    <source>
        <dbReference type="PROSITE" id="PS50932"/>
    </source>
</evidence>
<accession>A0A2S9K5N4</accession>
<keyword evidence="6" id="KW-1185">Reference proteome</keyword>
<dbReference type="PANTHER" id="PTHR30146:SF152">
    <property type="entry name" value="TRANSCRIPTIONAL REGULATORY PROTEIN"/>
    <property type="match status" value="1"/>
</dbReference>
<dbReference type="EMBL" id="PVLQ01000024">
    <property type="protein sequence ID" value="PRD65741.1"/>
    <property type="molecule type" value="Genomic_DNA"/>
</dbReference>
<dbReference type="CDD" id="cd06307">
    <property type="entry name" value="PBP1_sugar_binding"/>
    <property type="match status" value="1"/>
</dbReference>
<evidence type="ECO:0000256" key="2">
    <source>
        <dbReference type="ARBA" id="ARBA00023125"/>
    </source>
</evidence>